<accession>A0ABR1RNJ6</accession>
<dbReference type="InterPro" id="IPR029063">
    <property type="entry name" value="SAM-dependent_MTases_sf"/>
</dbReference>
<dbReference type="EMBL" id="JAQQWI010000012">
    <property type="protein sequence ID" value="KAK8015813.1"/>
    <property type="molecule type" value="Genomic_DNA"/>
</dbReference>
<organism evidence="1 2">
    <name type="scientific">Apiospora marii</name>
    <dbReference type="NCBI Taxonomy" id="335849"/>
    <lineage>
        <taxon>Eukaryota</taxon>
        <taxon>Fungi</taxon>
        <taxon>Dikarya</taxon>
        <taxon>Ascomycota</taxon>
        <taxon>Pezizomycotina</taxon>
        <taxon>Sordariomycetes</taxon>
        <taxon>Xylariomycetidae</taxon>
        <taxon>Amphisphaeriales</taxon>
        <taxon>Apiosporaceae</taxon>
        <taxon>Apiospora</taxon>
    </lineage>
</organism>
<dbReference type="Gene3D" id="3.40.50.150">
    <property type="entry name" value="Vaccinia Virus protein VP39"/>
    <property type="match status" value="1"/>
</dbReference>
<gene>
    <name evidence="1" type="ORF">PG991_008701</name>
</gene>
<evidence type="ECO:0000313" key="1">
    <source>
        <dbReference type="EMBL" id="KAK8015813.1"/>
    </source>
</evidence>
<reference evidence="1 2" key="1">
    <citation type="submission" date="2023-01" db="EMBL/GenBank/DDBJ databases">
        <title>Analysis of 21 Apiospora genomes using comparative genomics revels a genus with tremendous synthesis potential of carbohydrate active enzymes and secondary metabolites.</title>
        <authorList>
            <person name="Sorensen T."/>
        </authorList>
    </citation>
    <scope>NUCLEOTIDE SEQUENCE [LARGE SCALE GENOMIC DNA]</scope>
    <source>
        <strain evidence="1 2">CBS 20057</strain>
    </source>
</reference>
<sequence length="181" mass="20220">MNRFNAIDSIRPPGGGRLFRVPLAVLALPGIDEAPLLAWVTYVSLAYSPTAGGRTTKYVNLSNNTLLEQRYPYLLLIVQDTDVVTIFKGLVPSLERAGTDTPLLTNEFILLRLTEWPQYQSRPVRKIDLAMIAVHGAKERIKAELEVLLKKADPRYDIRTVFDDVPLEALGFSLARASNQL</sequence>
<comment type="caution">
    <text evidence="1">The sequence shown here is derived from an EMBL/GenBank/DDBJ whole genome shotgun (WGS) entry which is preliminary data.</text>
</comment>
<proteinExistence type="predicted"/>
<protein>
    <submittedName>
        <fullName evidence="1">O-methyltransferase</fullName>
    </submittedName>
</protein>
<evidence type="ECO:0000313" key="2">
    <source>
        <dbReference type="Proteomes" id="UP001396898"/>
    </source>
</evidence>
<dbReference type="Proteomes" id="UP001396898">
    <property type="component" value="Unassembled WGS sequence"/>
</dbReference>
<keyword evidence="2" id="KW-1185">Reference proteome</keyword>
<name>A0ABR1RNJ6_9PEZI</name>